<dbReference type="InterPro" id="IPR000157">
    <property type="entry name" value="TIR_dom"/>
</dbReference>
<dbReference type="GO" id="GO:0007165">
    <property type="term" value="P:signal transduction"/>
    <property type="evidence" value="ECO:0007669"/>
    <property type="project" value="InterPro"/>
</dbReference>
<protein>
    <recommendedName>
        <fullName evidence="1">TIR domain-containing protein</fullName>
    </recommendedName>
</protein>
<dbReference type="Gene3D" id="3.40.50.10140">
    <property type="entry name" value="Toll/interleukin-1 receptor homology (TIR) domain"/>
    <property type="match status" value="1"/>
</dbReference>
<dbReference type="EMBL" id="RBTT01000140">
    <property type="protein sequence ID" value="RMU09290.1"/>
    <property type="molecule type" value="Genomic_DNA"/>
</dbReference>
<dbReference type="Pfam" id="PF13676">
    <property type="entry name" value="TIR_2"/>
    <property type="match status" value="1"/>
</dbReference>
<dbReference type="SUPFAM" id="SSF52200">
    <property type="entry name" value="Toll/Interleukin receptor TIR domain"/>
    <property type="match status" value="1"/>
</dbReference>
<evidence type="ECO:0000259" key="1">
    <source>
        <dbReference type="PROSITE" id="PS50104"/>
    </source>
</evidence>
<feature type="domain" description="TIR" evidence="1">
    <location>
        <begin position="1"/>
        <end position="139"/>
    </location>
</feature>
<evidence type="ECO:0000313" key="2">
    <source>
        <dbReference type="EMBL" id="RMU09290.1"/>
    </source>
</evidence>
<dbReference type="PROSITE" id="PS50104">
    <property type="entry name" value="TIR"/>
    <property type="match status" value="1"/>
</dbReference>
<dbReference type="SMART" id="SM00255">
    <property type="entry name" value="TIR"/>
    <property type="match status" value="1"/>
</dbReference>
<accession>A0A3M5RK00</accession>
<reference evidence="2 3" key="1">
    <citation type="submission" date="2018-08" db="EMBL/GenBank/DDBJ databases">
        <title>Recombination of ecologically and evolutionarily significant loci maintains genetic cohesion in the Pseudomonas syringae species complex.</title>
        <authorList>
            <person name="Dillon M."/>
            <person name="Thakur S."/>
            <person name="Almeida R.N.D."/>
            <person name="Weir B.S."/>
            <person name="Guttman D.S."/>
        </authorList>
    </citation>
    <scope>NUCLEOTIDE SEQUENCE [LARGE SCALE GENOMIC DNA]</scope>
    <source>
        <strain evidence="2 3">ICMP 9829</strain>
    </source>
</reference>
<dbReference type="AlphaFoldDB" id="A0A3M5RK00"/>
<dbReference type="RefSeq" id="WP_122285362.1">
    <property type="nucleotide sequence ID" value="NZ_RBTT01000140.1"/>
</dbReference>
<organism evidence="2 3">
    <name type="scientific">Pseudomonas syringae pv. coriandricola</name>
    <dbReference type="NCBI Taxonomy" id="264453"/>
    <lineage>
        <taxon>Bacteria</taxon>
        <taxon>Pseudomonadati</taxon>
        <taxon>Pseudomonadota</taxon>
        <taxon>Gammaproteobacteria</taxon>
        <taxon>Pseudomonadales</taxon>
        <taxon>Pseudomonadaceae</taxon>
        <taxon>Pseudomonas</taxon>
    </lineage>
</organism>
<evidence type="ECO:0000313" key="3">
    <source>
        <dbReference type="Proteomes" id="UP000274212"/>
    </source>
</evidence>
<sequence length="261" mass="28825">MKIFLSHTSKDKPNVRAVANYLESAGYTVWLDEWEMTPGDSLVRKISEGVESSDKLVVFLSPESIQSSWVEKELNGGLIMEIAEEKGLGSKFVIPVLLESCKVPFFLREKIYADFTNKNFQDACDELVSGITGKPRARSMEPYSNAVVNTYPVVERSDGLFEVVLEFTTNLSPISGASVQVVTTGYKDVYDRFGAAGNPVPSDVFGVSFSNTKKFSDGRVFHRTFTGPDLKKGVSYFLTFIAEKPLNITSISFADGYGNTI</sequence>
<dbReference type="Proteomes" id="UP000274212">
    <property type="component" value="Unassembled WGS sequence"/>
</dbReference>
<name>A0A3M5RK00_9PSED</name>
<proteinExistence type="predicted"/>
<dbReference type="InterPro" id="IPR035897">
    <property type="entry name" value="Toll_tir_struct_dom_sf"/>
</dbReference>
<gene>
    <name evidence="2" type="ORF">ALP36_200121</name>
</gene>
<comment type="caution">
    <text evidence="2">The sequence shown here is derived from an EMBL/GenBank/DDBJ whole genome shotgun (WGS) entry which is preliminary data.</text>
</comment>